<evidence type="ECO:0000313" key="2">
    <source>
        <dbReference type="EMBL" id="PNY18838.1"/>
    </source>
</evidence>
<sequence length="278" mass="31318">MSSTSDIRGTLDSWEANADFWDSTMGAAGNEYWNLLQKPYLHKLIDVQPGCRVLDLATGNGMASRFLASRGAAVVATDGSAQMLKNCRDRCTPEEAERMSYAQLDLTKPADFDDFLKSPLAGGGFDVVVINMAIMDVETLDPLADALPKLLNKKGIFVATMLHPVFFTSGATRVVEVVTDPKTGEYYNVRGKVIRSYMKVDPWRGVFVNGQPAHQLYFHRPLHELFGIFFKRELVMDALEEPSFVEEDVQARRMQRAESHRNYTQIPPIMAFRMRKIN</sequence>
<accession>A0A2K3PU70</accession>
<name>A0A2K3PU70_9HYPO</name>
<gene>
    <name evidence="2" type="ORF">TCAP_07493</name>
</gene>
<dbReference type="OrthoDB" id="6329284at2759"/>
<keyword evidence="3" id="KW-1185">Reference proteome</keyword>
<dbReference type="AlphaFoldDB" id="A0A2K3PU70"/>
<dbReference type="PANTHER" id="PTHR43861:SF1">
    <property type="entry name" value="TRANS-ACONITATE 2-METHYLTRANSFERASE"/>
    <property type="match status" value="1"/>
</dbReference>
<dbReference type="InterPro" id="IPR013216">
    <property type="entry name" value="Methyltransf_11"/>
</dbReference>
<feature type="domain" description="Methyltransferase type 11" evidence="1">
    <location>
        <begin position="54"/>
        <end position="158"/>
    </location>
</feature>
<evidence type="ECO:0000313" key="3">
    <source>
        <dbReference type="Proteomes" id="UP000236621"/>
    </source>
</evidence>
<dbReference type="EMBL" id="NRSZ01001306">
    <property type="protein sequence ID" value="PNY18838.1"/>
    <property type="molecule type" value="Genomic_DNA"/>
</dbReference>
<protein>
    <recommendedName>
        <fullName evidence="1">Methyltransferase type 11 domain-containing protein</fullName>
    </recommendedName>
</protein>
<comment type="caution">
    <text evidence="2">The sequence shown here is derived from an EMBL/GenBank/DDBJ whole genome shotgun (WGS) entry which is preliminary data.</text>
</comment>
<dbReference type="CDD" id="cd02440">
    <property type="entry name" value="AdoMet_MTases"/>
    <property type="match status" value="1"/>
</dbReference>
<dbReference type="PANTHER" id="PTHR43861">
    <property type="entry name" value="TRANS-ACONITATE 2-METHYLTRANSFERASE-RELATED"/>
    <property type="match status" value="1"/>
</dbReference>
<proteinExistence type="predicted"/>
<dbReference type="Gene3D" id="3.40.50.150">
    <property type="entry name" value="Vaccinia Virus protein VP39"/>
    <property type="match status" value="1"/>
</dbReference>
<organism evidence="2 3">
    <name type="scientific">Tolypocladium capitatum</name>
    <dbReference type="NCBI Taxonomy" id="45235"/>
    <lineage>
        <taxon>Eukaryota</taxon>
        <taxon>Fungi</taxon>
        <taxon>Dikarya</taxon>
        <taxon>Ascomycota</taxon>
        <taxon>Pezizomycotina</taxon>
        <taxon>Sordariomycetes</taxon>
        <taxon>Hypocreomycetidae</taxon>
        <taxon>Hypocreales</taxon>
        <taxon>Ophiocordycipitaceae</taxon>
        <taxon>Tolypocladium</taxon>
    </lineage>
</organism>
<reference evidence="2 3" key="1">
    <citation type="submission" date="2017-08" db="EMBL/GenBank/DDBJ databases">
        <title>Harnessing the power of phylogenomics to disentangle the directionality and signatures of interkingdom host jumping in the parasitic fungal genus Tolypocladium.</title>
        <authorList>
            <person name="Quandt C.A."/>
            <person name="Patterson W."/>
            <person name="Spatafora J.W."/>
        </authorList>
    </citation>
    <scope>NUCLEOTIDE SEQUENCE [LARGE SCALE GENOMIC DNA]</scope>
    <source>
        <strain evidence="2 3">CBS 113982</strain>
    </source>
</reference>
<dbReference type="Proteomes" id="UP000236621">
    <property type="component" value="Unassembled WGS sequence"/>
</dbReference>
<dbReference type="Pfam" id="PF08241">
    <property type="entry name" value="Methyltransf_11"/>
    <property type="match status" value="1"/>
</dbReference>
<dbReference type="InterPro" id="IPR029063">
    <property type="entry name" value="SAM-dependent_MTases_sf"/>
</dbReference>
<evidence type="ECO:0000259" key="1">
    <source>
        <dbReference type="Pfam" id="PF08241"/>
    </source>
</evidence>
<dbReference type="SUPFAM" id="SSF53335">
    <property type="entry name" value="S-adenosyl-L-methionine-dependent methyltransferases"/>
    <property type="match status" value="1"/>
</dbReference>